<feature type="compositionally biased region" description="Polar residues" evidence="2">
    <location>
        <begin position="154"/>
        <end position="171"/>
    </location>
</feature>
<dbReference type="AlphaFoldDB" id="A0A1H6CTR5"/>
<dbReference type="InterPro" id="IPR021140">
    <property type="entry name" value="Inh/Omp19"/>
</dbReference>
<feature type="region of interest" description="Disordered" evidence="2">
    <location>
        <begin position="127"/>
        <end position="184"/>
    </location>
</feature>
<keyword evidence="1" id="KW-0732">Signal</keyword>
<accession>A0A1H6CTR5</accession>
<dbReference type="Pfam" id="PF02974">
    <property type="entry name" value="Inh"/>
    <property type="match status" value="2"/>
</dbReference>
<evidence type="ECO:0000259" key="3">
    <source>
        <dbReference type="Pfam" id="PF02974"/>
    </source>
</evidence>
<dbReference type="GO" id="GO:0004866">
    <property type="term" value="F:endopeptidase inhibitor activity"/>
    <property type="evidence" value="ECO:0007669"/>
    <property type="project" value="InterPro"/>
</dbReference>
<organism evidence="4 5">
    <name type="scientific">Bosea lathyri</name>
    <dbReference type="NCBI Taxonomy" id="1036778"/>
    <lineage>
        <taxon>Bacteria</taxon>
        <taxon>Pseudomonadati</taxon>
        <taxon>Pseudomonadota</taxon>
        <taxon>Alphaproteobacteria</taxon>
        <taxon>Hyphomicrobiales</taxon>
        <taxon>Boseaceae</taxon>
        <taxon>Bosea</taxon>
    </lineage>
</organism>
<dbReference type="Gene3D" id="2.40.128.10">
    <property type="match status" value="2"/>
</dbReference>
<evidence type="ECO:0000256" key="2">
    <source>
        <dbReference type="SAM" id="MobiDB-lite"/>
    </source>
</evidence>
<keyword evidence="5" id="KW-1185">Reference proteome</keyword>
<dbReference type="Proteomes" id="UP000236743">
    <property type="component" value="Unassembled WGS sequence"/>
</dbReference>
<feature type="domain" description="Alkaline proteinase inhibitor/ Outer membrane lipoprotein Omp19" evidence="3">
    <location>
        <begin position="180"/>
        <end position="274"/>
    </location>
</feature>
<evidence type="ECO:0000256" key="1">
    <source>
        <dbReference type="ARBA" id="ARBA00022729"/>
    </source>
</evidence>
<evidence type="ECO:0000313" key="5">
    <source>
        <dbReference type="Proteomes" id="UP000236743"/>
    </source>
</evidence>
<dbReference type="PROSITE" id="PS51257">
    <property type="entry name" value="PROKAR_LIPOPROTEIN"/>
    <property type="match status" value="1"/>
</dbReference>
<feature type="domain" description="Alkaline proteinase inhibitor/ Outer membrane lipoprotein Omp19" evidence="3">
    <location>
        <begin position="52"/>
        <end position="143"/>
    </location>
</feature>
<dbReference type="InterPro" id="IPR016085">
    <property type="entry name" value="Protease_inh_B-barrel_dom"/>
</dbReference>
<reference evidence="4 5" key="1">
    <citation type="submission" date="2016-10" db="EMBL/GenBank/DDBJ databases">
        <authorList>
            <person name="de Groot N.N."/>
        </authorList>
    </citation>
    <scope>NUCLEOTIDE SEQUENCE [LARGE SCALE GENOMIC DNA]</scope>
    <source>
        <strain evidence="4 5">DSM 26656</strain>
    </source>
</reference>
<protein>
    <submittedName>
        <fullName evidence="4">Protease inhibitor Inh</fullName>
    </submittedName>
</protein>
<dbReference type="SUPFAM" id="SSF50882">
    <property type="entry name" value="beta-Barrel protease inhibitors"/>
    <property type="match status" value="2"/>
</dbReference>
<sequence length="278" mass="29745">MDESLSRSMLRHLGLLLPLVAAGCGLWFAPAGAQTAPPPRGADKAPDAIRPLLGAWELEQVGASRSCTVTLGVEETPQGRQVRFPATCRRALPVLSDVQTWNISPNGRPQLRDAAGKVVIAFDERTPDAGFQGKGTDGKQYALASKDHPRSARRPTQNTAERTATAAQRPTTVDPASAPAPDTLPGRYAVMRQQNREACRITLSATPVSADGRAPAAFEGTCQDTGLTIFDPVGWRYSGGRLTLVARKGHGVDLVFENSQWRRDPAVGAPLLLRKLAP</sequence>
<evidence type="ECO:0000313" key="4">
    <source>
        <dbReference type="EMBL" id="SEG76469.1"/>
    </source>
</evidence>
<dbReference type="EMBL" id="FNUY01000012">
    <property type="protein sequence ID" value="SEG76469.1"/>
    <property type="molecule type" value="Genomic_DNA"/>
</dbReference>
<name>A0A1H6CTR5_9HYPH</name>
<gene>
    <name evidence="4" type="ORF">SAMN04488115_112114</name>
</gene>
<proteinExistence type="predicted"/>